<dbReference type="GO" id="GO:1904680">
    <property type="term" value="F:peptide transmembrane transporter activity"/>
    <property type="evidence" value="ECO:0007669"/>
    <property type="project" value="InterPro"/>
</dbReference>
<evidence type="ECO:0000256" key="7">
    <source>
        <dbReference type="ARBA" id="ARBA00023136"/>
    </source>
</evidence>
<feature type="transmembrane region" description="Helical" evidence="8">
    <location>
        <begin position="61"/>
        <end position="81"/>
    </location>
</feature>
<evidence type="ECO:0000256" key="1">
    <source>
        <dbReference type="ARBA" id="ARBA00004651"/>
    </source>
</evidence>
<evidence type="ECO:0000313" key="10">
    <source>
        <dbReference type="EMBL" id="ADQ19109.1"/>
    </source>
</evidence>
<dbReference type="Pfam" id="PF00854">
    <property type="entry name" value="PTR2"/>
    <property type="match status" value="1"/>
</dbReference>
<dbReference type="NCBIfam" id="TIGR00924">
    <property type="entry name" value="yjdL_sub1_fam"/>
    <property type="match status" value="1"/>
</dbReference>
<feature type="transmembrane region" description="Helical" evidence="8">
    <location>
        <begin position="249"/>
        <end position="268"/>
    </location>
</feature>
<feature type="transmembrane region" description="Helical" evidence="8">
    <location>
        <begin position="116"/>
        <end position="135"/>
    </location>
</feature>
<dbReference type="Gene3D" id="1.20.1250.20">
    <property type="entry name" value="MFS general substrate transporter like domains"/>
    <property type="match status" value="1"/>
</dbReference>
<evidence type="ECO:0000256" key="2">
    <source>
        <dbReference type="ARBA" id="ARBA00022448"/>
    </source>
</evidence>
<feature type="transmembrane region" description="Helical" evidence="8">
    <location>
        <begin position="457"/>
        <end position="478"/>
    </location>
</feature>
<dbReference type="CDD" id="cd17346">
    <property type="entry name" value="MFS_DtpA_like"/>
    <property type="match status" value="1"/>
</dbReference>
<dbReference type="InterPro" id="IPR050171">
    <property type="entry name" value="MFS_Transporters"/>
</dbReference>
<comment type="subcellular location">
    <subcellularLocation>
        <location evidence="1">Cell membrane</location>
        <topology evidence="1">Multi-pass membrane protein</topology>
    </subcellularLocation>
</comment>
<keyword evidence="7 8" id="KW-0472">Membrane</keyword>
<dbReference type="AlphaFoldDB" id="E4RYH9"/>
<keyword evidence="3" id="KW-1003">Cell membrane</keyword>
<name>E4RYH9_LEAB4</name>
<dbReference type="InterPro" id="IPR036259">
    <property type="entry name" value="MFS_trans_sf"/>
</dbReference>
<proteinExistence type="predicted"/>
<feature type="transmembrane region" description="Helical" evidence="8">
    <location>
        <begin position="181"/>
        <end position="199"/>
    </location>
</feature>
<feature type="transmembrane region" description="Helical" evidence="8">
    <location>
        <begin position="394"/>
        <end position="416"/>
    </location>
</feature>
<dbReference type="GO" id="GO:0006857">
    <property type="term" value="P:oligopeptide transport"/>
    <property type="evidence" value="ECO:0007669"/>
    <property type="project" value="InterPro"/>
</dbReference>
<feature type="transmembrane region" description="Helical" evidence="8">
    <location>
        <begin position="280"/>
        <end position="297"/>
    </location>
</feature>
<dbReference type="InterPro" id="IPR020846">
    <property type="entry name" value="MFS_dom"/>
</dbReference>
<dbReference type="PROSITE" id="PS01022">
    <property type="entry name" value="PTR2_1"/>
    <property type="match status" value="1"/>
</dbReference>
<feature type="transmembrane region" description="Helical" evidence="8">
    <location>
        <begin position="93"/>
        <end position="110"/>
    </location>
</feature>
<dbReference type="HOGENOM" id="CLU_004790_0_2_10"/>
<dbReference type="SUPFAM" id="SSF103473">
    <property type="entry name" value="MFS general substrate transporter"/>
    <property type="match status" value="1"/>
</dbReference>
<dbReference type="EMBL" id="CP002305">
    <property type="protein sequence ID" value="ADQ19109.1"/>
    <property type="molecule type" value="Genomic_DNA"/>
</dbReference>
<organism evidence="10 11">
    <name type="scientific">Leadbetterella byssophila (strain DSM 17132 / JCM 16389 / KACC 11308 / NBRC 106382 / 4M15)</name>
    <dbReference type="NCBI Taxonomy" id="649349"/>
    <lineage>
        <taxon>Bacteria</taxon>
        <taxon>Pseudomonadati</taxon>
        <taxon>Bacteroidota</taxon>
        <taxon>Cytophagia</taxon>
        <taxon>Cytophagales</taxon>
        <taxon>Leadbetterellaceae</taxon>
        <taxon>Leadbetterella</taxon>
    </lineage>
</organism>
<feature type="transmembrane region" description="Helical" evidence="8">
    <location>
        <begin position="428"/>
        <end position="451"/>
    </location>
</feature>
<feature type="domain" description="Major facilitator superfamily (MFS) profile" evidence="9">
    <location>
        <begin position="23"/>
        <end position="484"/>
    </location>
</feature>
<sequence length="490" mass="53744">MGTLKNLIMREKTFLGHPVGLFVLFFTEMGERFSFYGMKAILFLYLIKGVEDGALGLPEDLAGAIFGLYAAAVYILTLPGGWIADNLIGQKKAIWWGGIIIMIGHILLAIPGSNAYFFAGLVSVAFGTGLLKANISSIVGDLYPEGGAKRDSAFSIFYMGINSGSLLGMIIVGYLGEKIGWHYGFGAAAFAMFIGLIVFRSFRGPLKHVGNEPEVKGSPNFLYALAAILLIIFLILYFEVISLVEFTNYMQYVVPLLTVLYFAYIGFFDSSLTVAEKKRVAVLFIFFVGAAVFWSGFEQSSTTLTIFAERYTDRHIFDWEMPASWLQSANSFFILIFSAVFAALWIFLAKKKMNPSTPLKFGLGLFNLALAFFVLFTASKLVLDGTKANVGWLLLTYLLFTLGELCVSPVGLSTYTKLAPRKYYSQMMGLWFVAASLGNLIAGLFAGNFTVDAVNDIPGLFLQVCLISLGIGLILAVFSGPIKRWMGGIE</sequence>
<feature type="transmembrane region" description="Helical" evidence="8">
    <location>
        <begin position="361"/>
        <end position="382"/>
    </location>
</feature>
<keyword evidence="6 8" id="KW-1133">Transmembrane helix</keyword>
<dbReference type="KEGG" id="lby:Lbys_3461"/>
<keyword evidence="4 8" id="KW-0812">Transmembrane</keyword>
<keyword evidence="2" id="KW-0813">Transport</keyword>
<dbReference type="PROSITE" id="PS50850">
    <property type="entry name" value="MFS"/>
    <property type="match status" value="1"/>
</dbReference>
<evidence type="ECO:0000313" key="11">
    <source>
        <dbReference type="Proteomes" id="UP000007435"/>
    </source>
</evidence>
<dbReference type="Proteomes" id="UP000007435">
    <property type="component" value="Chromosome"/>
</dbReference>
<gene>
    <name evidence="10" type="ordered locus">Lbys_3461</name>
</gene>
<dbReference type="InterPro" id="IPR005279">
    <property type="entry name" value="Dipep/tripep_permease"/>
</dbReference>
<feature type="transmembrane region" description="Helical" evidence="8">
    <location>
        <begin position="21"/>
        <end position="46"/>
    </location>
</feature>
<dbReference type="GO" id="GO:0005886">
    <property type="term" value="C:plasma membrane"/>
    <property type="evidence" value="ECO:0007669"/>
    <property type="project" value="UniProtKB-SubCell"/>
</dbReference>
<evidence type="ECO:0000256" key="6">
    <source>
        <dbReference type="ARBA" id="ARBA00022989"/>
    </source>
</evidence>
<feature type="transmembrane region" description="Helical" evidence="8">
    <location>
        <begin position="220"/>
        <end position="243"/>
    </location>
</feature>
<dbReference type="eggNOG" id="COG3104">
    <property type="taxonomic scope" value="Bacteria"/>
</dbReference>
<protein>
    <submittedName>
        <fullName evidence="10">Amino acid/peptide transporter</fullName>
    </submittedName>
</protein>
<dbReference type="STRING" id="649349.Lbys_3461"/>
<evidence type="ECO:0000256" key="8">
    <source>
        <dbReference type="SAM" id="Phobius"/>
    </source>
</evidence>
<dbReference type="PANTHER" id="PTHR23517:SF15">
    <property type="entry name" value="PROTON-DEPENDENT OLIGOPEPTIDE FAMILY TRANSPORT PROTEIN"/>
    <property type="match status" value="1"/>
</dbReference>
<dbReference type="PANTHER" id="PTHR23517">
    <property type="entry name" value="RESISTANCE PROTEIN MDTM, PUTATIVE-RELATED-RELATED"/>
    <property type="match status" value="1"/>
</dbReference>
<evidence type="ECO:0000256" key="5">
    <source>
        <dbReference type="ARBA" id="ARBA00022856"/>
    </source>
</evidence>
<accession>E4RYH9</accession>
<evidence type="ECO:0000259" key="9">
    <source>
        <dbReference type="PROSITE" id="PS50850"/>
    </source>
</evidence>
<keyword evidence="5" id="KW-0571">Peptide transport</keyword>
<reference key="1">
    <citation type="submission" date="2010-11" db="EMBL/GenBank/DDBJ databases">
        <title>The complete genome of Leadbetterella byssophila DSM 17132.</title>
        <authorList>
            <consortium name="US DOE Joint Genome Institute (JGI-PGF)"/>
            <person name="Lucas S."/>
            <person name="Copeland A."/>
            <person name="Lapidus A."/>
            <person name="Glavina del Rio T."/>
            <person name="Dalin E."/>
            <person name="Tice H."/>
            <person name="Bruce D."/>
            <person name="Goodwin L."/>
            <person name="Pitluck S."/>
            <person name="Kyrpides N."/>
            <person name="Mavromatis K."/>
            <person name="Ivanova N."/>
            <person name="Teshima H."/>
            <person name="Brettin T."/>
            <person name="Detter J.C."/>
            <person name="Han C."/>
            <person name="Tapia R."/>
            <person name="Land M."/>
            <person name="Hauser L."/>
            <person name="Markowitz V."/>
            <person name="Cheng J.-F."/>
            <person name="Hugenholtz P."/>
            <person name="Woyke T."/>
            <person name="Wu D."/>
            <person name="Tindall B."/>
            <person name="Pomrenke H.G."/>
            <person name="Brambilla E."/>
            <person name="Klenk H.-P."/>
            <person name="Eisen J.A."/>
        </authorList>
    </citation>
    <scope>NUCLEOTIDE SEQUENCE [LARGE SCALE GENOMIC DNA]</scope>
    <source>
        <strain>DSM 17132</strain>
    </source>
</reference>
<keyword evidence="5" id="KW-0653">Protein transport</keyword>
<evidence type="ECO:0000256" key="3">
    <source>
        <dbReference type="ARBA" id="ARBA00022475"/>
    </source>
</evidence>
<keyword evidence="11" id="KW-1185">Reference proteome</keyword>
<dbReference type="InterPro" id="IPR018456">
    <property type="entry name" value="PTR2_symporter_CS"/>
</dbReference>
<evidence type="ECO:0000256" key="4">
    <source>
        <dbReference type="ARBA" id="ARBA00022692"/>
    </source>
</evidence>
<reference evidence="10 11" key="2">
    <citation type="journal article" date="2011" name="Stand. Genomic Sci.">
        <title>Complete genome sequence of Leadbetterella byssophila type strain (4M15).</title>
        <authorList>
            <person name="Abt B."/>
            <person name="Teshima H."/>
            <person name="Lucas S."/>
            <person name="Lapidus A."/>
            <person name="Del Rio T.G."/>
            <person name="Nolan M."/>
            <person name="Tice H."/>
            <person name="Cheng J.F."/>
            <person name="Pitluck S."/>
            <person name="Liolios K."/>
            <person name="Pagani I."/>
            <person name="Ivanova N."/>
            <person name="Mavromatis K."/>
            <person name="Pati A."/>
            <person name="Tapia R."/>
            <person name="Han C."/>
            <person name="Goodwin L."/>
            <person name="Chen A."/>
            <person name="Palaniappan K."/>
            <person name="Land M."/>
            <person name="Hauser L."/>
            <person name="Chang Y.J."/>
            <person name="Jeffries C.D."/>
            <person name="Rohde M."/>
            <person name="Goker M."/>
            <person name="Tindall B.J."/>
            <person name="Detter J.C."/>
            <person name="Woyke T."/>
            <person name="Bristow J."/>
            <person name="Eisen J.A."/>
            <person name="Markowitz V."/>
            <person name="Hugenholtz P."/>
            <person name="Klenk H.P."/>
            <person name="Kyrpides N.C."/>
        </authorList>
    </citation>
    <scope>NUCLEOTIDE SEQUENCE [LARGE SCALE GENOMIC DNA]</scope>
    <source>
        <strain evidence="11">DSM 17132 / JCM 16389 / KACC 11308 / NBRC 106382 / 4M15</strain>
    </source>
</reference>
<feature type="transmembrane region" description="Helical" evidence="8">
    <location>
        <begin position="156"/>
        <end position="175"/>
    </location>
</feature>
<feature type="transmembrane region" description="Helical" evidence="8">
    <location>
        <begin position="329"/>
        <end position="349"/>
    </location>
</feature>
<dbReference type="InterPro" id="IPR000109">
    <property type="entry name" value="POT_fam"/>
</dbReference>